<dbReference type="PIRSF" id="PIRSF005690">
    <property type="entry name" value="GerBA"/>
    <property type="match status" value="1"/>
</dbReference>
<evidence type="ECO:0000256" key="3">
    <source>
        <dbReference type="SAM" id="Phobius"/>
    </source>
</evidence>
<evidence type="ECO:0000256" key="2">
    <source>
        <dbReference type="ARBA" id="ARBA00023136"/>
    </source>
</evidence>
<feature type="transmembrane region" description="Helical" evidence="3">
    <location>
        <begin position="422"/>
        <end position="445"/>
    </location>
</feature>
<comment type="similarity">
    <text evidence="1">Belongs to the GerABKA family.</text>
</comment>
<dbReference type="Pfam" id="PF03323">
    <property type="entry name" value="GerA"/>
    <property type="match status" value="1"/>
</dbReference>
<gene>
    <name evidence="4" type="ORF">C7B46_00945</name>
</gene>
<dbReference type="InterPro" id="IPR004995">
    <property type="entry name" value="Spore_Ger"/>
</dbReference>
<feature type="transmembrane region" description="Helical" evidence="3">
    <location>
        <begin position="339"/>
        <end position="356"/>
    </location>
</feature>
<name>A0A2T2XLG0_9FIRM</name>
<dbReference type="GO" id="GO:0009847">
    <property type="term" value="P:spore germination"/>
    <property type="evidence" value="ECO:0007669"/>
    <property type="project" value="InterPro"/>
</dbReference>
<keyword evidence="3" id="KW-1133">Transmembrane helix</keyword>
<protein>
    <submittedName>
        <fullName evidence="4">Spore germination protein</fullName>
    </submittedName>
</protein>
<feature type="transmembrane region" description="Helical" evidence="3">
    <location>
        <begin position="362"/>
        <end position="383"/>
    </location>
</feature>
<dbReference type="InterPro" id="IPR050768">
    <property type="entry name" value="UPF0353/GerABKA_families"/>
</dbReference>
<sequence>MNLDVVPELHGKIKVLQSYIGSWLSLDTLDPEKSIAVKQISHALGDPPDLAHRQIISPGSEGFTAHLLFFSSGVDDQLLTQGIISPLLKSPKSPQDLMLAPLSSLDSVTKATDALLDYKVVIGVEGWSDWYAADASKPPHRAIVEPSNAKVTHGPHEGFVEDLETNMILLRKYLRTPFVRIEKVTLGFWTHTAVWLVYLEGKTPTTVVRWVRHRLYKMPLQGLVDSSRIAMAMGGPVVIPSLQYSERPDQVAAGLLAGRAAILMNGTPSVLLAPARLSDLMTSPGDYYQLPVTASMTRLLRYGGLVVTTTLPALYVAALTVNPSFIPLPLYLTTIRTRLSIPFPAIIETILMLLVVDMVQEAGLIMPGVLGQTVTVFGTLILGDAAIKSGIVSAPTLITVTIAMLAQFLIPDANVSSLARLIRYALIPVAAIFGFAGIVSGWMMLLGMAVRVSTANAPYLSPLAPIRPGGWRDTLLRLPTNKRQASARNSS</sequence>
<evidence type="ECO:0000256" key="1">
    <source>
        <dbReference type="ARBA" id="ARBA00005278"/>
    </source>
</evidence>
<dbReference type="Proteomes" id="UP000242972">
    <property type="component" value="Unassembled WGS sequence"/>
</dbReference>
<feature type="transmembrane region" description="Helical" evidence="3">
    <location>
        <begin position="390"/>
        <end position="410"/>
    </location>
</feature>
<proteinExistence type="inferred from homology"/>
<evidence type="ECO:0000313" key="5">
    <source>
        <dbReference type="Proteomes" id="UP000242972"/>
    </source>
</evidence>
<evidence type="ECO:0000313" key="4">
    <source>
        <dbReference type="EMBL" id="PSR35268.1"/>
    </source>
</evidence>
<organism evidence="4 5">
    <name type="scientific">Sulfobacillus benefaciens</name>
    <dbReference type="NCBI Taxonomy" id="453960"/>
    <lineage>
        <taxon>Bacteria</taxon>
        <taxon>Bacillati</taxon>
        <taxon>Bacillota</taxon>
        <taxon>Clostridia</taxon>
        <taxon>Eubacteriales</taxon>
        <taxon>Clostridiales Family XVII. Incertae Sedis</taxon>
        <taxon>Sulfobacillus</taxon>
    </lineage>
</organism>
<dbReference type="PANTHER" id="PTHR22550">
    <property type="entry name" value="SPORE GERMINATION PROTEIN"/>
    <property type="match status" value="1"/>
</dbReference>
<dbReference type="AlphaFoldDB" id="A0A2T2XLG0"/>
<dbReference type="GO" id="GO:0016020">
    <property type="term" value="C:membrane"/>
    <property type="evidence" value="ECO:0007669"/>
    <property type="project" value="InterPro"/>
</dbReference>
<dbReference type="EMBL" id="PXYW01000002">
    <property type="protein sequence ID" value="PSR35268.1"/>
    <property type="molecule type" value="Genomic_DNA"/>
</dbReference>
<feature type="transmembrane region" description="Helical" evidence="3">
    <location>
        <begin position="299"/>
        <end position="318"/>
    </location>
</feature>
<keyword evidence="2 3" id="KW-0472">Membrane</keyword>
<reference evidence="4 5" key="1">
    <citation type="journal article" date="2014" name="BMC Genomics">
        <title>Comparison of environmental and isolate Sulfobacillus genomes reveals diverse carbon, sulfur, nitrogen, and hydrogen metabolisms.</title>
        <authorList>
            <person name="Justice N.B."/>
            <person name="Norman A."/>
            <person name="Brown C.T."/>
            <person name="Singh A."/>
            <person name="Thomas B.C."/>
            <person name="Banfield J.F."/>
        </authorList>
    </citation>
    <scope>NUCLEOTIDE SEQUENCE [LARGE SCALE GENOMIC DNA]</scope>
    <source>
        <strain evidence="4">AMDSBA4</strain>
    </source>
</reference>
<accession>A0A2T2XLG0</accession>
<keyword evidence="3" id="KW-0812">Transmembrane</keyword>
<comment type="caution">
    <text evidence="4">The sequence shown here is derived from an EMBL/GenBank/DDBJ whole genome shotgun (WGS) entry which is preliminary data.</text>
</comment>
<dbReference type="PANTHER" id="PTHR22550:SF5">
    <property type="entry name" value="LEUCINE ZIPPER PROTEIN 4"/>
    <property type="match status" value="1"/>
</dbReference>